<dbReference type="Proteomes" id="UP000265520">
    <property type="component" value="Unassembled WGS sequence"/>
</dbReference>
<keyword evidence="2" id="KW-1185">Reference proteome</keyword>
<comment type="caution">
    <text evidence="1">The sequence shown here is derived from an EMBL/GenBank/DDBJ whole genome shotgun (WGS) entry which is preliminary data.</text>
</comment>
<sequence length="24" mass="2662">LVCAARSDVVLFCLFFCDLRDAQG</sequence>
<evidence type="ECO:0000313" key="2">
    <source>
        <dbReference type="Proteomes" id="UP000265520"/>
    </source>
</evidence>
<name>A0A392VR98_9FABA</name>
<protein>
    <submittedName>
        <fullName evidence="1">Uncharacterized protein</fullName>
    </submittedName>
</protein>
<feature type="non-terminal residue" evidence="1">
    <location>
        <position position="1"/>
    </location>
</feature>
<dbReference type="AlphaFoldDB" id="A0A392VR98"/>
<dbReference type="EMBL" id="LXQA011231725">
    <property type="protein sequence ID" value="MCI89972.1"/>
    <property type="molecule type" value="Genomic_DNA"/>
</dbReference>
<organism evidence="1 2">
    <name type="scientific">Trifolium medium</name>
    <dbReference type="NCBI Taxonomy" id="97028"/>
    <lineage>
        <taxon>Eukaryota</taxon>
        <taxon>Viridiplantae</taxon>
        <taxon>Streptophyta</taxon>
        <taxon>Embryophyta</taxon>
        <taxon>Tracheophyta</taxon>
        <taxon>Spermatophyta</taxon>
        <taxon>Magnoliopsida</taxon>
        <taxon>eudicotyledons</taxon>
        <taxon>Gunneridae</taxon>
        <taxon>Pentapetalae</taxon>
        <taxon>rosids</taxon>
        <taxon>fabids</taxon>
        <taxon>Fabales</taxon>
        <taxon>Fabaceae</taxon>
        <taxon>Papilionoideae</taxon>
        <taxon>50 kb inversion clade</taxon>
        <taxon>NPAAA clade</taxon>
        <taxon>Hologalegina</taxon>
        <taxon>IRL clade</taxon>
        <taxon>Trifolieae</taxon>
        <taxon>Trifolium</taxon>
    </lineage>
</organism>
<accession>A0A392VR98</accession>
<reference evidence="1 2" key="1">
    <citation type="journal article" date="2018" name="Front. Plant Sci.">
        <title>Red Clover (Trifolium pratense) and Zigzag Clover (T. medium) - A Picture of Genomic Similarities and Differences.</title>
        <authorList>
            <person name="Dluhosova J."/>
            <person name="Istvanek J."/>
            <person name="Nedelnik J."/>
            <person name="Repkova J."/>
        </authorList>
    </citation>
    <scope>NUCLEOTIDE SEQUENCE [LARGE SCALE GENOMIC DNA]</scope>
    <source>
        <strain evidence="2">cv. 10/8</strain>
        <tissue evidence="1">Leaf</tissue>
    </source>
</reference>
<proteinExistence type="predicted"/>
<evidence type="ECO:0000313" key="1">
    <source>
        <dbReference type="EMBL" id="MCI89972.1"/>
    </source>
</evidence>